<protein>
    <submittedName>
        <fullName evidence="2">Uncharacterized protein</fullName>
    </submittedName>
</protein>
<feature type="coiled-coil region" evidence="1">
    <location>
        <begin position="92"/>
        <end position="123"/>
    </location>
</feature>
<dbReference type="EMBL" id="ABQC02000012">
    <property type="protein sequence ID" value="EDY96602.1"/>
    <property type="molecule type" value="Genomic_DNA"/>
</dbReference>
<reference evidence="2 3" key="1">
    <citation type="submission" date="2008-08" db="EMBL/GenBank/DDBJ databases">
        <title>Draft genome sequence of Bacteroides plebeius (DSM 17135).</title>
        <authorList>
            <person name="Sudarsanam P."/>
            <person name="Ley R."/>
            <person name="Guruge J."/>
            <person name="Turnbaugh P.J."/>
            <person name="Mahowald M."/>
            <person name="Liep D."/>
            <person name="Gordon J."/>
        </authorList>
    </citation>
    <scope>NUCLEOTIDE SEQUENCE [LARGE SCALE GENOMIC DNA]</scope>
    <source>
        <strain evidence="3">DSM 17135 / JCM 12973 / M2</strain>
    </source>
</reference>
<name>B5CWF5_PHOPM</name>
<dbReference type="Proteomes" id="UP000003452">
    <property type="component" value="Unassembled WGS sequence"/>
</dbReference>
<gene>
    <name evidence="2" type="ORF">BACPLE_01045</name>
</gene>
<dbReference type="eggNOG" id="ENOG50331KU">
    <property type="taxonomic scope" value="Bacteria"/>
</dbReference>
<dbReference type="HOGENOM" id="CLU_113204_0_0_10"/>
<organism evidence="2 3">
    <name type="scientific">Phocaeicola plebeius (strain DSM 17135 / JCM 12973 / CCUG 54634 / M2)</name>
    <name type="common">Bacteroides plebeius</name>
    <dbReference type="NCBI Taxonomy" id="484018"/>
    <lineage>
        <taxon>Bacteria</taxon>
        <taxon>Pseudomonadati</taxon>
        <taxon>Bacteroidota</taxon>
        <taxon>Bacteroidia</taxon>
        <taxon>Bacteroidales</taxon>
        <taxon>Bacteroidaceae</taxon>
        <taxon>Phocaeicola</taxon>
    </lineage>
</organism>
<dbReference type="RefSeq" id="WP_007558704.1">
    <property type="nucleotide sequence ID" value="NZ_DS990119.1"/>
</dbReference>
<accession>B5CWF5</accession>
<proteinExistence type="predicted"/>
<evidence type="ECO:0000313" key="3">
    <source>
        <dbReference type="Proteomes" id="UP000003452"/>
    </source>
</evidence>
<dbReference type="OrthoDB" id="1097927at2"/>
<dbReference type="GeneID" id="43183565"/>
<comment type="caution">
    <text evidence="2">The sequence shown here is derived from an EMBL/GenBank/DDBJ whole genome shotgun (WGS) entry which is preliminary data.</text>
</comment>
<sequence length="193" mass="22284">MNFFKKLFGSNRTEELPIANEEVARPEIKREDFVDDSEPTKESNIVTIAFGTGLPIDAIYTFIGRDYEQEGYDDAMINLDNSYKESKKEIILNELKIRIEQVKLAYNNKLREIEVSISNIEQQGLINTSAQLKAKRQTYLEHIDKIKEIESSINLGDKKFLTMIDSYERGFLKGVAAKTIKFFDIENNSQEQN</sequence>
<evidence type="ECO:0000313" key="2">
    <source>
        <dbReference type="EMBL" id="EDY96602.1"/>
    </source>
</evidence>
<dbReference type="AlphaFoldDB" id="B5CWF5"/>
<reference evidence="2 3" key="2">
    <citation type="submission" date="2008-08" db="EMBL/GenBank/DDBJ databases">
        <authorList>
            <person name="Fulton L."/>
            <person name="Clifton S."/>
            <person name="Fulton B."/>
            <person name="Xu J."/>
            <person name="Minx P."/>
            <person name="Pepin K.H."/>
            <person name="Johnson M."/>
            <person name="Thiruvilangam P."/>
            <person name="Bhonagiri V."/>
            <person name="Nash W.E."/>
            <person name="Mardis E.R."/>
            <person name="Wilson R.K."/>
        </authorList>
    </citation>
    <scope>NUCLEOTIDE SEQUENCE [LARGE SCALE GENOMIC DNA]</scope>
    <source>
        <strain evidence="3">DSM 17135 / JCM 12973 / M2</strain>
    </source>
</reference>
<keyword evidence="1" id="KW-0175">Coiled coil</keyword>
<evidence type="ECO:0000256" key="1">
    <source>
        <dbReference type="SAM" id="Coils"/>
    </source>
</evidence>